<protein>
    <submittedName>
        <fullName evidence="2">Uncharacterized protein</fullName>
    </submittedName>
</protein>
<dbReference type="STRING" id="529704.SAMN02927913_3411"/>
<keyword evidence="3" id="KW-1185">Reference proteome</keyword>
<evidence type="ECO:0000313" key="3">
    <source>
        <dbReference type="Proteomes" id="UP000199420"/>
    </source>
</evidence>
<accession>A0A1H6YK14</accession>
<dbReference type="Proteomes" id="UP000199420">
    <property type="component" value="Unassembled WGS sequence"/>
</dbReference>
<organism evidence="2 3">
    <name type="scientific">Frateuria terrea</name>
    <dbReference type="NCBI Taxonomy" id="529704"/>
    <lineage>
        <taxon>Bacteria</taxon>
        <taxon>Pseudomonadati</taxon>
        <taxon>Pseudomonadota</taxon>
        <taxon>Gammaproteobacteria</taxon>
        <taxon>Lysobacterales</taxon>
        <taxon>Rhodanobacteraceae</taxon>
        <taxon>Frateuria</taxon>
    </lineage>
</organism>
<feature type="region of interest" description="Disordered" evidence="1">
    <location>
        <begin position="35"/>
        <end position="90"/>
    </location>
</feature>
<feature type="compositionally biased region" description="Basic and acidic residues" evidence="1">
    <location>
        <begin position="47"/>
        <end position="75"/>
    </location>
</feature>
<proteinExistence type="predicted"/>
<dbReference type="AlphaFoldDB" id="A0A1H6YK14"/>
<name>A0A1H6YK14_9GAMM</name>
<evidence type="ECO:0000256" key="1">
    <source>
        <dbReference type="SAM" id="MobiDB-lite"/>
    </source>
</evidence>
<evidence type="ECO:0000313" key="2">
    <source>
        <dbReference type="EMBL" id="SEJ41631.1"/>
    </source>
</evidence>
<sequence>MARPAGILPFAVGRRGFSTGSCPDEKLAGVLPATLRADPPPARRAIGPREEPRASFAHFSEEHKGRSKSNGEMRGRAMNGSLSPPGRGLG</sequence>
<gene>
    <name evidence="2" type="ORF">SAMN04487997_3272</name>
</gene>
<dbReference type="EMBL" id="FNYC01000007">
    <property type="protein sequence ID" value="SEJ41631.1"/>
    <property type="molecule type" value="Genomic_DNA"/>
</dbReference>
<reference evidence="2 3" key="1">
    <citation type="submission" date="2016-10" db="EMBL/GenBank/DDBJ databases">
        <authorList>
            <person name="de Groot N.N."/>
        </authorList>
    </citation>
    <scope>NUCLEOTIDE SEQUENCE [LARGE SCALE GENOMIC DNA]</scope>
    <source>
        <strain evidence="2 3">DSM 26515</strain>
    </source>
</reference>